<evidence type="ECO:0000313" key="2">
    <source>
        <dbReference type="EMBL" id="ELR13322.1"/>
    </source>
</evidence>
<feature type="compositionally biased region" description="Low complexity" evidence="1">
    <location>
        <begin position="718"/>
        <end position="732"/>
    </location>
</feature>
<dbReference type="KEGG" id="acan:ACA1_238870"/>
<accession>L8GJW1</accession>
<feature type="region of interest" description="Disordered" evidence="1">
    <location>
        <begin position="688"/>
        <end position="737"/>
    </location>
</feature>
<evidence type="ECO:0000313" key="3">
    <source>
        <dbReference type="Proteomes" id="UP000011083"/>
    </source>
</evidence>
<keyword evidence="3" id="KW-1185">Reference proteome</keyword>
<feature type="region of interest" description="Disordered" evidence="1">
    <location>
        <begin position="788"/>
        <end position="849"/>
    </location>
</feature>
<feature type="compositionally biased region" description="Polar residues" evidence="1">
    <location>
        <begin position="479"/>
        <end position="491"/>
    </location>
</feature>
<feature type="compositionally biased region" description="Basic residues" evidence="1">
    <location>
        <begin position="819"/>
        <end position="834"/>
    </location>
</feature>
<feature type="region of interest" description="Disordered" evidence="1">
    <location>
        <begin position="164"/>
        <end position="247"/>
    </location>
</feature>
<protein>
    <submittedName>
        <fullName evidence="2">Uncharacterized protein</fullName>
    </submittedName>
</protein>
<feature type="region of interest" description="Disordered" evidence="1">
    <location>
        <begin position="1"/>
        <end position="40"/>
    </location>
</feature>
<feature type="compositionally biased region" description="Basic residues" evidence="1">
    <location>
        <begin position="189"/>
        <end position="207"/>
    </location>
</feature>
<dbReference type="EMBL" id="KB008093">
    <property type="protein sequence ID" value="ELR13322.1"/>
    <property type="molecule type" value="Genomic_DNA"/>
</dbReference>
<feature type="compositionally biased region" description="Basic and acidic residues" evidence="1">
    <location>
        <begin position="514"/>
        <end position="529"/>
    </location>
</feature>
<feature type="compositionally biased region" description="Low complexity" evidence="1">
    <location>
        <begin position="110"/>
        <end position="132"/>
    </location>
</feature>
<dbReference type="Proteomes" id="UP000011083">
    <property type="component" value="Unassembled WGS sequence"/>
</dbReference>
<dbReference type="GeneID" id="14913907"/>
<feature type="region of interest" description="Disordered" evidence="1">
    <location>
        <begin position="465"/>
        <end position="565"/>
    </location>
</feature>
<feature type="compositionally biased region" description="Gly residues" evidence="1">
    <location>
        <begin position="550"/>
        <end position="564"/>
    </location>
</feature>
<feature type="region of interest" description="Disordered" evidence="1">
    <location>
        <begin position="86"/>
        <end position="141"/>
    </location>
</feature>
<feature type="compositionally biased region" description="Low complexity" evidence="1">
    <location>
        <begin position="353"/>
        <end position="365"/>
    </location>
</feature>
<name>L8GJW1_ACACF</name>
<feature type="region of interest" description="Disordered" evidence="1">
    <location>
        <begin position="347"/>
        <end position="369"/>
    </location>
</feature>
<proteinExistence type="predicted"/>
<gene>
    <name evidence="2" type="ORF">ACA1_238870</name>
</gene>
<dbReference type="VEuPathDB" id="AmoebaDB:ACA1_238870"/>
<dbReference type="RefSeq" id="XP_004335335.1">
    <property type="nucleotide sequence ID" value="XM_004335287.1"/>
</dbReference>
<feature type="compositionally biased region" description="Basic residues" evidence="1">
    <location>
        <begin position="500"/>
        <end position="513"/>
    </location>
</feature>
<feature type="compositionally biased region" description="Low complexity" evidence="1">
    <location>
        <begin position="788"/>
        <end position="800"/>
    </location>
</feature>
<feature type="compositionally biased region" description="Basic residues" evidence="1">
    <location>
        <begin position="8"/>
        <end position="22"/>
    </location>
</feature>
<feature type="compositionally biased region" description="Acidic residues" evidence="1">
    <location>
        <begin position="238"/>
        <end position="247"/>
    </location>
</feature>
<dbReference type="AlphaFoldDB" id="L8GJW1"/>
<feature type="compositionally biased region" description="Basic and acidic residues" evidence="1">
    <location>
        <begin position="605"/>
        <end position="623"/>
    </location>
</feature>
<reference evidence="2 3" key="1">
    <citation type="journal article" date="2013" name="Genome Biol.">
        <title>Genome of Acanthamoeba castellanii highlights extensive lateral gene transfer and early evolution of tyrosine kinase signaling.</title>
        <authorList>
            <person name="Clarke M."/>
            <person name="Lohan A.J."/>
            <person name="Liu B."/>
            <person name="Lagkouvardos I."/>
            <person name="Roy S."/>
            <person name="Zafar N."/>
            <person name="Bertelli C."/>
            <person name="Schilde C."/>
            <person name="Kianianmomeni A."/>
            <person name="Burglin T.R."/>
            <person name="Frech C."/>
            <person name="Turcotte B."/>
            <person name="Kopec K.O."/>
            <person name="Synnott J.M."/>
            <person name="Choo C."/>
            <person name="Paponov I."/>
            <person name="Finkler A."/>
            <person name="Soon Heng Tan C."/>
            <person name="Hutchins A.P."/>
            <person name="Weinmeier T."/>
            <person name="Rattei T."/>
            <person name="Chu J.S."/>
            <person name="Gimenez G."/>
            <person name="Irimia M."/>
            <person name="Rigden D.J."/>
            <person name="Fitzpatrick D.A."/>
            <person name="Lorenzo-Morales J."/>
            <person name="Bateman A."/>
            <person name="Chiu C.H."/>
            <person name="Tang P."/>
            <person name="Hegemann P."/>
            <person name="Fromm H."/>
            <person name="Raoult D."/>
            <person name="Greub G."/>
            <person name="Miranda-Saavedra D."/>
            <person name="Chen N."/>
            <person name="Nash P."/>
            <person name="Ginger M.L."/>
            <person name="Horn M."/>
            <person name="Schaap P."/>
            <person name="Caler L."/>
            <person name="Loftus B."/>
        </authorList>
    </citation>
    <scope>NUCLEOTIDE SEQUENCE [LARGE SCALE GENOMIC DNA]</scope>
    <source>
        <strain evidence="2 3">Neff</strain>
    </source>
</reference>
<organism evidence="2 3">
    <name type="scientific">Acanthamoeba castellanii (strain ATCC 30010 / Neff)</name>
    <dbReference type="NCBI Taxonomy" id="1257118"/>
    <lineage>
        <taxon>Eukaryota</taxon>
        <taxon>Amoebozoa</taxon>
        <taxon>Discosea</taxon>
        <taxon>Longamoebia</taxon>
        <taxon>Centramoebida</taxon>
        <taxon>Acanthamoebidae</taxon>
        <taxon>Acanthamoeba</taxon>
    </lineage>
</organism>
<sequence length="849" mass="91369">MSDSVRRLRDKGRRRRHTRKKAFDKSAGAGAAAAQVSRDKARPALAPLHLLALLHNHARRPDSTNCDGFFSSPECSSRSASFDDFGDGGCGGDDAVVDAEEQQLRDELASSTTSSLSSSSSSSSTTWSSTDSGEWSDWEDPLWVKDDNLLHSCDRDRRRISPAAVVEPAAGQASGDTDSSSPQPARRPTTTKKKTTNKAKRNRRKRQQAVVRPASTAEQPTEPAHSAAALTERRGSAVDEEEEEDDDELVWRKRIGVEALEVQTEELRLSVAEDPVAAAAAVVLDLALDSPFSSADEVAAISSPVPILPTSPTAKAIAPKNPEAEWREAGVALMHNSEAAIRLYERPSDGSRRTTSVDVASSSSAPMPATPCLVELDGESLSTGRHRAPPPRPPRAFAPAASDGALTLAKRPRAPTAMATTTAEMSWATARESLPVVMLSSGGSRLRDMQLIREMIDEQQHRVAARKKRSKQAMAPATNPISASQETTRLSTTANTTKKNEKKTKKNEKKTKKKYENDGKKKDSYEGKRGKLKRKTKLWNSLRRLKEKTAGGGEGNGDGGGDGGVANNNNNMADIGQVYVAAMANKGVRASAAAIPTRRTTKPAPKNEVEENASAKKNEAKEKVVEMNDEADVGEVLSLSSASGHVMKVPVLNMAGLGSPASPTTATSSSPTSTTSWLVSSASMSAVPLSPGPAYDATPRPTSTAGVAHRPRNVSDPTGGSASSTLSSAESLSPRRRVWQAMTTPVVAAAGNRFRRNSRRFDHATSAAAEPLEWVASPLLDLLRQRQLGHHQQQPPQLARRQLRDYRTRSLHLPESPGGRRRPPRPPRPPRRRRADAPIHGLNRARECT</sequence>
<feature type="region of interest" description="Disordered" evidence="1">
    <location>
        <begin position="594"/>
        <end position="623"/>
    </location>
</feature>
<evidence type="ECO:0000256" key="1">
    <source>
        <dbReference type="SAM" id="MobiDB-lite"/>
    </source>
</evidence>